<sequence length="617" mass="66474">MGCPSSARSSPTAMPASLTTPCSSPFPRKKPSAPSPSPPNGNRPRRRMPSALLASCQPLPRLRWPQPPRLIRLPPPRPCAHGPAGNELHCNPHLLPNLQGGGSRLAANNSLPAGEQDLFPPTPPAGSIGNLRKTNISAIGIAFMLFCLVSAGAFGIEEIIPAAGPGLTLIILMVLPFVWARPISRLVAEANAILPREGGIYAWAKETFGEFWGFQAGWWTSMDTYISSGAYIAMVGGYTSQLLSLDAEGTFVVKLLVVGCFTVVNLVGLIEVERISTFFSVLILIVFGMAVVFGLINWQTNPFDPIFATPEAPMGCLVESLSIGIWMYCGYECIAAMSGEYEDSRNVAKGFRIALPLIALSYILPTLACLAAYPAGSWTQWGIDGGFSADVLGYGTIFSMVLGHSGVVLFLVIAIMSQCTIYNTYLASGSRSFWVLSEDNLFPKFIRKVDKAGRSPYVGVLTIAASSLVFSQFDFTTIIEMNIIFILARYMFLGFIVMRLRKMYPVESRPADMYVIGGGKMGVRLYSALAFGIATFTLCLNPVANFFATVAFLASGVVAYIIFKKIYGGLAKENPSAHPIDPKTGLAVGDTRRIGLFALIIVGLLALNVLMNLLFLG</sequence>
<dbReference type="PANTHER" id="PTHR45826:SF2">
    <property type="entry name" value="AMINO ACID TRANSPORTER"/>
    <property type="match status" value="1"/>
</dbReference>
<feature type="transmembrane region" description="Helical" evidence="8">
    <location>
        <begin position="544"/>
        <end position="563"/>
    </location>
</feature>
<keyword evidence="3" id="KW-1003">Cell membrane</keyword>
<feature type="transmembrane region" description="Helical" evidence="8">
    <location>
        <begin position="594"/>
        <end position="615"/>
    </location>
</feature>
<reference evidence="9 10" key="1">
    <citation type="submission" date="2019-09" db="EMBL/GenBank/DDBJ databases">
        <title>Whole genome shotgun sequencing (WGS) of Ellagibacter isourolithinifaciens DSM 104140(T) and Adlercreutzia muris DSM 29508(T).</title>
        <authorList>
            <person name="Stoll D.A."/>
            <person name="Danylec N."/>
            <person name="Huch M."/>
        </authorList>
    </citation>
    <scope>NUCLEOTIDE SEQUENCE [LARGE SCALE GENOMIC DNA]</scope>
    <source>
        <strain evidence="9 10">DSM 29508</strain>
    </source>
</reference>
<feature type="transmembrane region" description="Helical" evidence="8">
    <location>
        <begin position="481"/>
        <end position="500"/>
    </location>
</feature>
<evidence type="ECO:0000256" key="2">
    <source>
        <dbReference type="ARBA" id="ARBA00022448"/>
    </source>
</evidence>
<feature type="transmembrane region" description="Helical" evidence="8">
    <location>
        <begin position="353"/>
        <end position="373"/>
    </location>
</feature>
<proteinExistence type="predicted"/>
<keyword evidence="5 8" id="KW-1133">Transmembrane helix</keyword>
<name>A0A7C8BUI0_9ACTN</name>
<feature type="transmembrane region" description="Helical" evidence="8">
    <location>
        <begin position="457"/>
        <end position="475"/>
    </location>
</feature>
<feature type="transmembrane region" description="Helical" evidence="8">
    <location>
        <begin position="276"/>
        <end position="296"/>
    </location>
</feature>
<evidence type="ECO:0000256" key="1">
    <source>
        <dbReference type="ARBA" id="ARBA00004651"/>
    </source>
</evidence>
<evidence type="ECO:0000256" key="6">
    <source>
        <dbReference type="ARBA" id="ARBA00023136"/>
    </source>
</evidence>
<feature type="transmembrane region" description="Helical" evidence="8">
    <location>
        <begin position="521"/>
        <end position="538"/>
    </location>
</feature>
<dbReference type="GO" id="GO:0022857">
    <property type="term" value="F:transmembrane transporter activity"/>
    <property type="evidence" value="ECO:0007669"/>
    <property type="project" value="InterPro"/>
</dbReference>
<protein>
    <submittedName>
        <fullName evidence="9">APC family permease</fullName>
    </submittedName>
</protein>
<feature type="region of interest" description="Disordered" evidence="7">
    <location>
        <begin position="1"/>
        <end position="47"/>
    </location>
</feature>
<dbReference type="AlphaFoldDB" id="A0A7C8BUI0"/>
<dbReference type="InterPro" id="IPR002293">
    <property type="entry name" value="AA/rel_permease1"/>
</dbReference>
<keyword evidence="6 8" id="KW-0472">Membrane</keyword>
<evidence type="ECO:0000256" key="3">
    <source>
        <dbReference type="ARBA" id="ARBA00022475"/>
    </source>
</evidence>
<feature type="transmembrane region" description="Helical" evidence="8">
    <location>
        <begin position="162"/>
        <end position="180"/>
    </location>
</feature>
<evidence type="ECO:0000313" key="10">
    <source>
        <dbReference type="Proteomes" id="UP000479639"/>
    </source>
</evidence>
<comment type="subcellular location">
    <subcellularLocation>
        <location evidence="1">Cell membrane</location>
        <topology evidence="1">Multi-pass membrane protein</topology>
    </subcellularLocation>
</comment>
<keyword evidence="4 8" id="KW-0812">Transmembrane</keyword>
<dbReference type="Proteomes" id="UP000479639">
    <property type="component" value="Unassembled WGS sequence"/>
</dbReference>
<keyword evidence="2" id="KW-0813">Transport</keyword>
<evidence type="ECO:0000256" key="7">
    <source>
        <dbReference type="SAM" id="MobiDB-lite"/>
    </source>
</evidence>
<feature type="transmembrane region" description="Helical" evidence="8">
    <location>
        <begin position="251"/>
        <end position="270"/>
    </location>
</feature>
<evidence type="ECO:0000256" key="4">
    <source>
        <dbReference type="ARBA" id="ARBA00022692"/>
    </source>
</evidence>
<organism evidence="9 10">
    <name type="scientific">Adlercreutzia muris</name>
    <dbReference type="NCBI Taxonomy" id="1796610"/>
    <lineage>
        <taxon>Bacteria</taxon>
        <taxon>Bacillati</taxon>
        <taxon>Actinomycetota</taxon>
        <taxon>Coriobacteriia</taxon>
        <taxon>Eggerthellales</taxon>
        <taxon>Eggerthellaceae</taxon>
        <taxon>Adlercreutzia</taxon>
    </lineage>
</organism>
<feature type="transmembrane region" description="Helical" evidence="8">
    <location>
        <begin position="136"/>
        <end position="156"/>
    </location>
</feature>
<dbReference type="PANTHER" id="PTHR45826">
    <property type="entry name" value="POLYAMINE TRANSPORTER PUT1"/>
    <property type="match status" value="1"/>
</dbReference>
<dbReference type="GO" id="GO:0005886">
    <property type="term" value="C:plasma membrane"/>
    <property type="evidence" value="ECO:0007669"/>
    <property type="project" value="UniProtKB-SubCell"/>
</dbReference>
<dbReference type="EMBL" id="WAJS01000012">
    <property type="protein sequence ID" value="KAB1650660.1"/>
    <property type="molecule type" value="Genomic_DNA"/>
</dbReference>
<keyword evidence="10" id="KW-1185">Reference proteome</keyword>
<accession>A0A7C8BUI0</accession>
<evidence type="ECO:0000256" key="8">
    <source>
        <dbReference type="SAM" id="Phobius"/>
    </source>
</evidence>
<feature type="compositionally biased region" description="Polar residues" evidence="7">
    <location>
        <begin position="1"/>
        <end position="22"/>
    </location>
</feature>
<dbReference type="Gene3D" id="1.20.1740.10">
    <property type="entry name" value="Amino acid/polyamine transporter I"/>
    <property type="match status" value="1"/>
</dbReference>
<dbReference type="Pfam" id="PF13520">
    <property type="entry name" value="AA_permease_2"/>
    <property type="match status" value="1"/>
</dbReference>
<comment type="caution">
    <text evidence="9">The sequence shown here is derived from an EMBL/GenBank/DDBJ whole genome shotgun (WGS) entry which is preliminary data.</text>
</comment>
<gene>
    <name evidence="9" type="ORF">F8D48_05040</name>
</gene>
<dbReference type="InterPro" id="IPR044566">
    <property type="entry name" value="RMV1-like"/>
</dbReference>
<evidence type="ECO:0000256" key="5">
    <source>
        <dbReference type="ARBA" id="ARBA00022989"/>
    </source>
</evidence>
<feature type="transmembrane region" description="Helical" evidence="8">
    <location>
        <begin position="393"/>
        <end position="416"/>
    </location>
</feature>
<evidence type="ECO:0000313" key="9">
    <source>
        <dbReference type="EMBL" id="KAB1650660.1"/>
    </source>
</evidence>